<evidence type="ECO:0000259" key="2">
    <source>
        <dbReference type="PROSITE" id="PS50106"/>
    </source>
</evidence>
<dbReference type="AlphaFoldDB" id="A0A1J5RLT2"/>
<dbReference type="InterPro" id="IPR001478">
    <property type="entry name" value="PDZ"/>
</dbReference>
<dbReference type="Gene3D" id="2.160.20.10">
    <property type="entry name" value="Single-stranded right-handed beta-helix, Pectin lyase-like"/>
    <property type="match status" value="2"/>
</dbReference>
<proteinExistence type="predicted"/>
<dbReference type="InterPro" id="IPR039448">
    <property type="entry name" value="Beta_helix"/>
</dbReference>
<dbReference type="CDD" id="cd06779">
    <property type="entry name" value="cpPDZ_Deg_HtrA-like"/>
    <property type="match status" value="1"/>
</dbReference>
<evidence type="ECO:0000313" key="3">
    <source>
        <dbReference type="EMBL" id="OIQ89101.1"/>
    </source>
</evidence>
<dbReference type="PANTHER" id="PTHR36453:SF1">
    <property type="entry name" value="RIGHT HANDED BETA HELIX DOMAIN-CONTAINING PROTEIN"/>
    <property type="match status" value="1"/>
</dbReference>
<evidence type="ECO:0000256" key="1">
    <source>
        <dbReference type="SAM" id="MobiDB-lite"/>
    </source>
</evidence>
<protein>
    <recommendedName>
        <fullName evidence="2">PDZ domain-containing protein</fullName>
    </recommendedName>
</protein>
<gene>
    <name evidence="3" type="ORF">GALL_290060</name>
</gene>
<dbReference type="InterPro" id="IPR011050">
    <property type="entry name" value="Pectin_lyase_fold/virulence"/>
</dbReference>
<feature type="domain" description="PDZ" evidence="2">
    <location>
        <begin position="689"/>
        <end position="766"/>
    </location>
</feature>
<reference evidence="3" key="1">
    <citation type="submission" date="2016-10" db="EMBL/GenBank/DDBJ databases">
        <title>Sequence of Gallionella enrichment culture.</title>
        <authorList>
            <person name="Poehlein A."/>
            <person name="Muehling M."/>
            <person name="Daniel R."/>
        </authorList>
    </citation>
    <scope>NUCLEOTIDE SEQUENCE</scope>
</reference>
<dbReference type="PANTHER" id="PTHR36453">
    <property type="entry name" value="SECRETED PROTEIN-RELATED"/>
    <property type="match status" value="1"/>
</dbReference>
<dbReference type="SMART" id="SM00710">
    <property type="entry name" value="PbH1"/>
    <property type="match status" value="3"/>
</dbReference>
<dbReference type="PROSITE" id="PS51257">
    <property type="entry name" value="PROKAR_LIPOPROTEIN"/>
    <property type="match status" value="1"/>
</dbReference>
<dbReference type="InterPro" id="IPR006626">
    <property type="entry name" value="PbH1"/>
</dbReference>
<comment type="caution">
    <text evidence="3">The sequence shown here is derived from an EMBL/GenBank/DDBJ whole genome shotgun (WGS) entry which is preliminary data.</text>
</comment>
<dbReference type="Gene3D" id="2.30.42.10">
    <property type="match status" value="1"/>
</dbReference>
<dbReference type="InterPro" id="IPR036034">
    <property type="entry name" value="PDZ_sf"/>
</dbReference>
<dbReference type="InterPro" id="IPR012334">
    <property type="entry name" value="Pectin_lyas_fold"/>
</dbReference>
<dbReference type="Pfam" id="PF13180">
    <property type="entry name" value="PDZ_2"/>
    <property type="match status" value="1"/>
</dbReference>
<name>A0A1J5RLT2_9ZZZZ</name>
<dbReference type="SMART" id="SM00228">
    <property type="entry name" value="PDZ"/>
    <property type="match status" value="1"/>
</dbReference>
<dbReference type="SUPFAM" id="SSF50156">
    <property type="entry name" value="PDZ domain-like"/>
    <property type="match status" value="1"/>
</dbReference>
<dbReference type="Pfam" id="PF13229">
    <property type="entry name" value="Beta_helix"/>
    <property type="match status" value="1"/>
</dbReference>
<dbReference type="SUPFAM" id="SSF51126">
    <property type="entry name" value="Pectin lyase-like"/>
    <property type="match status" value="1"/>
</dbReference>
<accession>A0A1J5RLT2</accession>
<feature type="region of interest" description="Disordered" evidence="1">
    <location>
        <begin position="608"/>
        <end position="627"/>
    </location>
</feature>
<organism evidence="3">
    <name type="scientific">mine drainage metagenome</name>
    <dbReference type="NCBI Taxonomy" id="410659"/>
    <lineage>
        <taxon>unclassified sequences</taxon>
        <taxon>metagenomes</taxon>
        <taxon>ecological metagenomes</taxon>
    </lineage>
</organism>
<dbReference type="PROSITE" id="PS50106">
    <property type="entry name" value="PDZ"/>
    <property type="match status" value="1"/>
</dbReference>
<dbReference type="EMBL" id="MLJW01000344">
    <property type="protein sequence ID" value="OIQ89101.1"/>
    <property type="molecule type" value="Genomic_DNA"/>
</dbReference>
<sequence>MKLKILSFGVLALFGACRCAARAYFVSPSGRDRNPGTLTQPFRTLQRAQQELRHPGGTVYLRGGVYYLPKTLVFTAQDSGTKDRPVVFEAYGNEQPVISGGVRLTGLQWRPFKNGIMQATVPTDLRTEELFVNGQRQILARYPNYDPSAKYFDGFTSAAKIRQRAVRWLNPAGGYLHAMHVSLWGDYTWRITGKDAAGDLMETGGWQNNRGGGPNPGIQFVENIFEELDAPHEWFLNTHTHTLYYYPPADLDLSRAVIEATRLPCLVEFRGDDKHPVRHVTLKGLTFRQASRTMMETREPLLRSDWRIFRGGAVFFNGSEDCSLSNCFLDQLGGNAIFVSDYNRRVTIRACHIDKAGANGVCFVGDPKAVRNPLFNYHQSTPLKDIDRTPGPKTDNYPADCLVDDCLIHETGRVEKQTAGVEIDLARSITVRHCSIYDMPRAGINIGDGCWGGDVIEYCDIFDTVKETGDHGSFNAWGRDRYWLADLDEVNARVKQVPDLPFLDATEPIILRNNRWRCDHGWDIDLDDGSTNYVITNNLCLHGGIKNREGYRRIVENNIIVDSTYYPQVWFASSGDVFEHNIIWRDYDPARMYPPPWGRRMDYNLVQKTGSKPSPATGLRRESGRDEHSLVGDADFVDPATGDYRVRPGSPALALGFVNFPMSEFGVQDPKLKAIARTPRLPRLGRAAPATVVRDASPVVWLGATVRNIRDAGEMSAFGLPGVTGVLVMEVPARSRLAGAGVRANDVILSVNGIPISDTSALLRQTRALSGENGLTLGVSRNQKTLSILIGLH</sequence>